<dbReference type="RefSeq" id="WP_212188680.1">
    <property type="nucleotide sequence ID" value="NZ_JAGTAR010000004.1"/>
</dbReference>
<organism evidence="2 3">
    <name type="scientific">Carboxylicivirga sediminis</name>
    <dbReference type="NCBI Taxonomy" id="2006564"/>
    <lineage>
        <taxon>Bacteria</taxon>
        <taxon>Pseudomonadati</taxon>
        <taxon>Bacteroidota</taxon>
        <taxon>Bacteroidia</taxon>
        <taxon>Marinilabiliales</taxon>
        <taxon>Marinilabiliaceae</taxon>
        <taxon>Carboxylicivirga</taxon>
    </lineage>
</organism>
<gene>
    <name evidence="2" type="ORF">KDU71_04320</name>
</gene>
<sequence length="279" mass="31731">MKTYLLVFLMTFSLINGYGQSTKENIYGSNLEIGKYATINGNKIYYETYGQGTPLLLLHGGLGSISNFMYSIPTFSEHFKVIAIDSPGHGRSSHVDSLSYPYLTERISEFIDYLKLDSLYILGFSDGAVVGLQLAADRPDKVRKLIAIGANIRLDALSEGSINWMRNDMIEWAKNKDGWWSKNILPLLEEPERSDIYLENTKKMWLTKVYVEDKKVQSIKIPTMIMQGDKDGIKNEHAVELSNYIENSQLCILPNTNHYVFGSKPKMVNQIAIDFFNEK</sequence>
<reference evidence="2" key="1">
    <citation type="journal article" date="2018" name="Int. J. Syst. Evol. Microbiol.">
        <title>Carboxylicivirga sediminis sp. nov., isolated from coastal sediment.</title>
        <authorList>
            <person name="Wang F.Q."/>
            <person name="Ren L.H."/>
            <person name="Zou R.J."/>
            <person name="Sun Y.Z."/>
            <person name="Liu X.J."/>
            <person name="Jiang F."/>
            <person name="Liu L.J."/>
        </authorList>
    </citation>
    <scope>NUCLEOTIDE SEQUENCE</scope>
    <source>
        <strain evidence="2">JR1</strain>
    </source>
</reference>
<name>A0A941F1T3_9BACT</name>
<dbReference type="InterPro" id="IPR000073">
    <property type="entry name" value="AB_hydrolase_1"/>
</dbReference>
<dbReference type="Pfam" id="PF00561">
    <property type="entry name" value="Abhydrolase_1"/>
    <property type="match status" value="1"/>
</dbReference>
<keyword evidence="3" id="KW-1185">Reference proteome</keyword>
<evidence type="ECO:0000259" key="1">
    <source>
        <dbReference type="Pfam" id="PF00561"/>
    </source>
</evidence>
<evidence type="ECO:0000313" key="2">
    <source>
        <dbReference type="EMBL" id="MBR8534774.1"/>
    </source>
</evidence>
<dbReference type="GO" id="GO:0016020">
    <property type="term" value="C:membrane"/>
    <property type="evidence" value="ECO:0007669"/>
    <property type="project" value="TreeGrafter"/>
</dbReference>
<dbReference type="InterPro" id="IPR050266">
    <property type="entry name" value="AB_hydrolase_sf"/>
</dbReference>
<dbReference type="InterPro" id="IPR029058">
    <property type="entry name" value="AB_hydrolase_fold"/>
</dbReference>
<evidence type="ECO:0000313" key="3">
    <source>
        <dbReference type="Proteomes" id="UP000679220"/>
    </source>
</evidence>
<dbReference type="PANTHER" id="PTHR43798">
    <property type="entry name" value="MONOACYLGLYCEROL LIPASE"/>
    <property type="match status" value="1"/>
</dbReference>
<dbReference type="GO" id="GO:0016787">
    <property type="term" value="F:hydrolase activity"/>
    <property type="evidence" value="ECO:0007669"/>
    <property type="project" value="UniProtKB-KW"/>
</dbReference>
<dbReference type="Proteomes" id="UP000679220">
    <property type="component" value="Unassembled WGS sequence"/>
</dbReference>
<feature type="domain" description="AB hydrolase-1" evidence="1">
    <location>
        <begin position="54"/>
        <end position="190"/>
    </location>
</feature>
<keyword evidence="2" id="KW-0378">Hydrolase</keyword>
<reference evidence="2" key="2">
    <citation type="submission" date="2021-04" db="EMBL/GenBank/DDBJ databases">
        <authorList>
            <person name="Zhang T."/>
            <person name="Zhang Y."/>
            <person name="Lu D."/>
            <person name="Zuo D."/>
            <person name="Du Z."/>
        </authorList>
    </citation>
    <scope>NUCLEOTIDE SEQUENCE</scope>
    <source>
        <strain evidence="2">JR1</strain>
    </source>
</reference>
<dbReference type="PANTHER" id="PTHR43798:SF33">
    <property type="entry name" value="HYDROLASE, PUTATIVE (AFU_ORTHOLOGUE AFUA_2G14860)-RELATED"/>
    <property type="match status" value="1"/>
</dbReference>
<dbReference type="PRINTS" id="PR00111">
    <property type="entry name" value="ABHYDROLASE"/>
</dbReference>
<dbReference type="AlphaFoldDB" id="A0A941F1T3"/>
<comment type="caution">
    <text evidence="2">The sequence shown here is derived from an EMBL/GenBank/DDBJ whole genome shotgun (WGS) entry which is preliminary data.</text>
</comment>
<protein>
    <submittedName>
        <fullName evidence="2">Alpha/beta hydrolase</fullName>
    </submittedName>
</protein>
<dbReference type="Gene3D" id="3.40.50.1820">
    <property type="entry name" value="alpha/beta hydrolase"/>
    <property type="match status" value="1"/>
</dbReference>
<accession>A0A941F1T3</accession>
<dbReference type="EMBL" id="JAGTAR010000004">
    <property type="protein sequence ID" value="MBR8534774.1"/>
    <property type="molecule type" value="Genomic_DNA"/>
</dbReference>
<dbReference type="SUPFAM" id="SSF53474">
    <property type="entry name" value="alpha/beta-Hydrolases"/>
    <property type="match status" value="1"/>
</dbReference>
<proteinExistence type="predicted"/>